<comment type="caution">
    <text evidence="1">The sequence shown here is derived from an EMBL/GenBank/DDBJ whole genome shotgun (WGS) entry which is preliminary data.</text>
</comment>
<evidence type="ECO:0000313" key="1">
    <source>
        <dbReference type="EMBL" id="MDQ7251103.1"/>
    </source>
</evidence>
<gene>
    <name evidence="1" type="ORF">Q8A70_25680</name>
</gene>
<dbReference type="Pfam" id="PF06299">
    <property type="entry name" value="DUF1045"/>
    <property type="match status" value="1"/>
</dbReference>
<evidence type="ECO:0000313" key="2">
    <source>
        <dbReference type="Proteomes" id="UP001230156"/>
    </source>
</evidence>
<dbReference type="NCBIfam" id="TIGR03223">
    <property type="entry name" value="Phn_opern_protn"/>
    <property type="match status" value="1"/>
</dbReference>
<accession>A0ABU0YTQ9</accession>
<dbReference type="Gene3D" id="3.90.1140.10">
    <property type="entry name" value="Cyclic phosphodiesterase"/>
    <property type="match status" value="1"/>
</dbReference>
<dbReference type="PIRSF" id="PIRSF033328">
    <property type="entry name" value="Phest_Mll4975"/>
    <property type="match status" value="1"/>
</dbReference>
<dbReference type="EMBL" id="JAUYVI010000009">
    <property type="protein sequence ID" value="MDQ7251103.1"/>
    <property type="molecule type" value="Genomic_DNA"/>
</dbReference>
<dbReference type="Proteomes" id="UP001230156">
    <property type="component" value="Unassembled WGS sequence"/>
</dbReference>
<sequence length="231" mass="25296">MTARFAIYFAPRRDTALARFGDAWLGRDVETGRALPQPVLATLSADRMAELTEAPRHYGFHGTLKAPFQLADGNDTRRLHASLARFAARQAKFAVPELKLKTIGRFLALAPASPVPALNALAAACVETFDDFRAPPEPADLAKRAATGLTPRQAELLARWGYPYVLDEFRFHLTLTGDVTEPAARDALQAALAPLLEPVLAEPIAVDALCMFRQPDRAAPFRLIERFSFGS</sequence>
<protein>
    <submittedName>
        <fullName evidence="1">DUF1045 domain-containing protein</fullName>
    </submittedName>
</protein>
<keyword evidence="2" id="KW-1185">Reference proteome</keyword>
<name>A0ABU0YTQ9_9PROT</name>
<proteinExistence type="predicted"/>
<reference evidence="2" key="1">
    <citation type="submission" date="2023-08" db="EMBL/GenBank/DDBJ databases">
        <title>Rhodospirillaceae gen. nov., a novel taxon isolated from the Yangtze River Yuezi River estuary sludge.</title>
        <authorList>
            <person name="Ruan L."/>
        </authorList>
    </citation>
    <scope>NUCLEOTIDE SEQUENCE [LARGE SCALE GENOMIC DNA]</scope>
    <source>
        <strain evidence="2">R-7</strain>
    </source>
</reference>
<dbReference type="RefSeq" id="WP_379961143.1">
    <property type="nucleotide sequence ID" value="NZ_JAUYVI010000009.1"/>
</dbReference>
<organism evidence="1 2">
    <name type="scientific">Dongia sedimenti</name>
    <dbReference type="NCBI Taxonomy" id="3064282"/>
    <lineage>
        <taxon>Bacteria</taxon>
        <taxon>Pseudomonadati</taxon>
        <taxon>Pseudomonadota</taxon>
        <taxon>Alphaproteobacteria</taxon>
        <taxon>Rhodospirillales</taxon>
        <taxon>Dongiaceae</taxon>
        <taxon>Dongia</taxon>
    </lineage>
</organism>
<dbReference type="InterPro" id="IPR009389">
    <property type="entry name" value="DUF1045"/>
</dbReference>